<evidence type="ECO:0000259" key="3">
    <source>
        <dbReference type="Pfam" id="PF07539"/>
    </source>
</evidence>
<evidence type="ECO:0000313" key="6">
    <source>
        <dbReference type="EMBL" id="KEQ99420.1"/>
    </source>
</evidence>
<dbReference type="Proteomes" id="UP000030641">
    <property type="component" value="Unassembled WGS sequence"/>
</dbReference>
<dbReference type="InterPro" id="IPR011430">
    <property type="entry name" value="UTP20_N"/>
</dbReference>
<dbReference type="GO" id="GO:0030686">
    <property type="term" value="C:90S preribosome"/>
    <property type="evidence" value="ECO:0007669"/>
    <property type="project" value="TreeGrafter"/>
</dbReference>
<dbReference type="OrthoDB" id="360653at2759"/>
<protein>
    <submittedName>
        <fullName evidence="6">Uncharacterized protein</fullName>
    </submittedName>
</protein>
<dbReference type="GO" id="GO:0032040">
    <property type="term" value="C:small-subunit processome"/>
    <property type="evidence" value="ECO:0007669"/>
    <property type="project" value="TreeGrafter"/>
</dbReference>
<dbReference type="GeneID" id="25369482"/>
<dbReference type="InterPro" id="IPR046523">
    <property type="entry name" value="UTP20_dom"/>
</dbReference>
<evidence type="ECO:0000259" key="4">
    <source>
        <dbReference type="Pfam" id="PF20416"/>
    </source>
</evidence>
<dbReference type="Pfam" id="PF20416">
    <property type="entry name" value="UTP20"/>
    <property type="match status" value="1"/>
</dbReference>
<name>A0A074YP02_AURSE</name>
<dbReference type="InterPro" id="IPR057525">
    <property type="entry name" value="UTP20_C"/>
</dbReference>
<accession>A0A074YP02</accession>
<dbReference type="EMBL" id="KL584750">
    <property type="protein sequence ID" value="KEQ99420.1"/>
    <property type="molecule type" value="Genomic_DNA"/>
</dbReference>
<feature type="domain" description="U3 small nucleolar RNA-associated protein 20 C-terminal" evidence="5">
    <location>
        <begin position="2531"/>
        <end position="2608"/>
    </location>
</feature>
<feature type="region of interest" description="Disordered" evidence="2">
    <location>
        <begin position="2569"/>
        <end position="2618"/>
    </location>
</feature>
<dbReference type="InterPro" id="IPR052575">
    <property type="entry name" value="SSU_processome_comp_20"/>
</dbReference>
<feature type="domain" description="U3 small nucleolar RNA-associated protein 20 N-terminal" evidence="3">
    <location>
        <begin position="853"/>
        <end position="1467"/>
    </location>
</feature>
<keyword evidence="7" id="KW-1185">Reference proteome</keyword>
<sequence length="2618" mass="292949">MSRGSASNGPKSAKTATKVVKTQRKKKSTPSSRRHHFERFAQRISKMKIDPLRRTRRGVGAEGSHELEGESSYFRTALDEWKDLNLSENFSAFAKQIYNISDTLAMVIFHEEAIMDNLITYITKGDVMSLEPLLALLSHFAHDLDVRFEKHFQRAVATVAHVAASNAEPEVVEWSFTCLAFLFKYLSRLLVPDLRPLYDLMSPYLGKQKQKPYVVRFASEAMSFLVRKAGTTYHKSKEPLDTIVDHMLNDFASNETASDDLYSQGLMALFTESIKGVQGTLHSGGNTVLQCLTRFCFNANHSEFLKSRSLQILRGSLISVIHHTTPETFESVQEAIFEFTDPKYEDAVENLDAANTLLFTAASVRKGSRISDWPTYVKRVTSMIKNADKASKQVDSDTLTALLNTLAVVLNYGPFDAVLQELAILDTISRGKWIGHFLPFCNIFAELNQERFQSFVLPIFQKFIVNHWKENETALCAMLPSMSRKNTFAKTPLQCPLEWQKVMLQRLKKAQGKTIPDDKETLHMSNGHLASAAKSSSSEIGGWDLFALGQGFQYISDEFSEILQDKRLAEALCSASTRCKKLVPYWTALNSVLQKADIAFTGEQMDSLVVNLIECLKTPSHDLRLSGLRILHTIYEKRQQDVPELLTHALSIEDTPPSVQTARFISSQIRRLALGYPDVLSDPVLSKAIPTYCFGLLHIHLAQAWEDSIAALKEMTAHGEAEELITGTITQWLQGHADAEGGAVQAEAAPDRSIEHVSSDFECSNMNQIEKDIEISEALFADLHQGIENQFKRDHIQTAVASLSERSQALRALNSMPQLAEKRSRLLVPVLLEWAGDESEAQEEEETGNTRHWGRKDQKAMLGVFAQFQNPRVLFKATEVYQALLNLLTNGDNEIQKSTLKAILAWKTPSIIKYQEHLLNFLDDARFREEVSVFLRLEEEGDAIRSADCPELMPVLLRILYGKAVTRAGSASGKRGQQTRRKAVFVALARFPAEIVGQFLSIALGSLANVEPIKDGALDQSAVDRFSVAPRKQVGLLNMLDDMVHTLGNRLDRYATKIADAVLLCLLKATKSHTALADVEEEITAEDESLTSLDRAIRQAGFHCLIQVFSTCTEVSWYSYAKIVMSELVGPRLEKLPIETAQSVSAFLRLFSTWASSLSTCNFLTDFYPETLNAVADCLVVPSAKNEVKAFIIEHIIGRLLDTIQPRRFKDAEMSIDASEEQDKARASILGPRASLFVVRLGTVLRQAPPKDILDSSVLCVSRLAPLVTGVENIRDVVDVSIFLLSQPSKTVHFTTKRDLLQTLFHLIPGAELNKDEERFSKVYSTLCPLFGYFKDRESRELLAAVVKQLADERKELSYVASLCEDLNSFSTSRLDEPDFERRAIAFSTINEEKYSTFTAMQWQPLIYSMMYFIRDNDELAIRTNASTTLRRFIEVASVDGDFRDEEFKTLTVSGLHGGLQGGMRDPSELVRSEYLQVLAHMIKNFSAWDAVNDMACLLVEGDEEASFFNNILHIQQHRRLRALRRLSEEAHAGAISSNNVSLFFIPLLEHFIFDPATDDGAHNLSAETINTVGALSGCLDWNLYRSTLRRFVSYIQSKQDLQKIVLRIVSRVIDALDRASESIRKKDTVMEVDGEAESVTDGAPALSPLAATLPTEEKLSNEINKQLLPPLTSFLHLKDESTVSLRVPVGVAVVKLIRVLPVAEHALRLPTVLMDLCHVLRSKAAEARDMTRKTLSEITGILGPSYFQFVIKELRSALQRGYQLHVMSFTMHSILVDNIASLEAGDLDHCINDIIAVVMDDIFGVAGQEKDAEEYISKMKEVKSSKSYDSAELIAKITTTSHLGDLIRPIQSLLLEKLDLKTVKKIDELLRRIGLGTSQNMSVKDRDILIFGYEIIQKVYVATAEAKVRPVMEDYKIRKYLIQMQSANKSGKKGATSSYIFKLTRFALDLVRAVLAKHDEMKTPANLAGFLPILGDALIGGQEEVQMASVRLLTSIIRVPSSQIVSNGPVYAAEAVKILRGAPSMITELAQSSLKLISAILRDRPDIKIKENDMAFVLKRIKPDLEEPDRQGVIFNFLKAVVARKIIITEVYEVMDSVAAIMVTNQTRSARDLSRGVYFAFMMEYPQAGSRLNKQIAFLVRNLEYKYVEGRQSVLELLHLLLAKTQGDLVQELSSMLFVPLVMMMVNDDSPECREMAGALISKILQRADEERTNNFVAMLRTWLEQDEQVLLRRIALQCWTIYIGHGKASAKETSFLFKQVSKLLNPDVVETEDWELLYYALQAFAKMAEMAPSTSLAPAAKASWTNIFKCLVFPHAWVKLSAARLLGLLFADMGNSASKTDEGLAALPLYTNSKMDITAKELHELCAAGLRTLRFSNVSEQLVGQTVRNLIFLGRCYSANDVDWVHPTPFTRNGVTARNNTEEENDEEEEEDEAAGAEDEEEDTDKATPTSALHHLLSRLAALIRRDDGAPTASVLSAKTGALQALASLCNILPSTAITPSLSSILTPLYLLTDPTIAAPRLATEPLQKAYQDLKALATEVSSLLQKKLGSTEYVVAMRGVQERVRGKREERRRKRRIEAVSQPVKYAADKRRKHDVTKARRKEKSAEERGKRRGW</sequence>
<dbReference type="InterPro" id="IPR021133">
    <property type="entry name" value="HEAT_type_2"/>
</dbReference>
<dbReference type="Gene3D" id="1.25.10.10">
    <property type="entry name" value="Leucine-rich Repeat Variant"/>
    <property type="match status" value="2"/>
</dbReference>
<dbReference type="STRING" id="1043005.A0A074YP02"/>
<dbReference type="HOGENOM" id="CLU_000327_0_0_1"/>
<dbReference type="InParanoid" id="A0A074YP02"/>
<feature type="domain" description="U3 small nucleolar RNA-associated protein 20" evidence="4">
    <location>
        <begin position="1680"/>
        <end position="1897"/>
    </location>
</feature>
<evidence type="ECO:0000313" key="7">
    <source>
        <dbReference type="Proteomes" id="UP000030641"/>
    </source>
</evidence>
<dbReference type="InterPro" id="IPR011989">
    <property type="entry name" value="ARM-like"/>
</dbReference>
<feature type="compositionally biased region" description="Basic and acidic residues" evidence="2">
    <location>
        <begin position="2607"/>
        <end position="2618"/>
    </location>
</feature>
<reference evidence="6 7" key="1">
    <citation type="journal article" date="2014" name="BMC Genomics">
        <title>Genome sequencing of four Aureobasidium pullulans varieties: biotechnological potential, stress tolerance, and description of new species.</title>
        <authorList>
            <person name="Gostin Ar C."/>
            <person name="Ohm R.A."/>
            <person name="Kogej T."/>
            <person name="Sonjak S."/>
            <person name="Turk M."/>
            <person name="Zajc J."/>
            <person name="Zalar P."/>
            <person name="Grube M."/>
            <person name="Sun H."/>
            <person name="Han J."/>
            <person name="Sharma A."/>
            <person name="Chiniquy J."/>
            <person name="Ngan C.Y."/>
            <person name="Lipzen A."/>
            <person name="Barry K."/>
            <person name="Grigoriev I.V."/>
            <person name="Gunde-Cimerman N."/>
        </authorList>
    </citation>
    <scope>NUCLEOTIDE SEQUENCE [LARGE SCALE GENOMIC DNA]</scope>
    <source>
        <strain evidence="6 7">EXF-2481</strain>
    </source>
</reference>
<feature type="repeat" description="HEAT" evidence="1">
    <location>
        <begin position="2179"/>
        <end position="2217"/>
    </location>
</feature>
<feature type="region of interest" description="Disordered" evidence="2">
    <location>
        <begin position="1"/>
        <end position="36"/>
    </location>
</feature>
<dbReference type="PANTHER" id="PTHR17695:SF11">
    <property type="entry name" value="SMALL SUBUNIT PROCESSOME COMPONENT 20 HOMOLOG"/>
    <property type="match status" value="1"/>
</dbReference>
<dbReference type="InterPro" id="IPR016024">
    <property type="entry name" value="ARM-type_fold"/>
</dbReference>
<dbReference type="FunCoup" id="A0A074YP02">
    <property type="interactions" value="983"/>
</dbReference>
<proteinExistence type="predicted"/>
<dbReference type="OMA" id="EGLMAMF"/>
<feature type="region of interest" description="Disordered" evidence="2">
    <location>
        <begin position="2413"/>
        <end position="2451"/>
    </location>
</feature>
<feature type="compositionally biased region" description="Basic residues" evidence="2">
    <location>
        <begin position="2593"/>
        <end position="2606"/>
    </location>
</feature>
<evidence type="ECO:0000259" key="5">
    <source>
        <dbReference type="Pfam" id="PF23099"/>
    </source>
</evidence>
<evidence type="ECO:0000256" key="2">
    <source>
        <dbReference type="SAM" id="MobiDB-lite"/>
    </source>
</evidence>
<dbReference type="SUPFAM" id="SSF48371">
    <property type="entry name" value="ARM repeat"/>
    <property type="match status" value="2"/>
</dbReference>
<dbReference type="Pfam" id="PF07539">
    <property type="entry name" value="UTP20_N"/>
    <property type="match status" value="1"/>
</dbReference>
<gene>
    <name evidence="6" type="ORF">AUEXF2481DRAFT_61466</name>
</gene>
<dbReference type="Pfam" id="PF23099">
    <property type="entry name" value="UTP20_C"/>
    <property type="match status" value="1"/>
</dbReference>
<dbReference type="PANTHER" id="PTHR17695">
    <property type="entry name" value="SMALL SUBUNIT PROCESSOME COMPONENT 20 HOMOLOG"/>
    <property type="match status" value="1"/>
</dbReference>
<feature type="compositionally biased region" description="Acidic residues" evidence="2">
    <location>
        <begin position="2424"/>
        <end position="2446"/>
    </location>
</feature>
<organism evidence="6 7">
    <name type="scientific">Aureobasidium subglaciale (strain EXF-2481)</name>
    <name type="common">Aureobasidium pullulans var. subglaciale</name>
    <dbReference type="NCBI Taxonomy" id="1043005"/>
    <lineage>
        <taxon>Eukaryota</taxon>
        <taxon>Fungi</taxon>
        <taxon>Dikarya</taxon>
        <taxon>Ascomycota</taxon>
        <taxon>Pezizomycotina</taxon>
        <taxon>Dothideomycetes</taxon>
        <taxon>Dothideomycetidae</taxon>
        <taxon>Dothideales</taxon>
        <taxon>Saccotheciaceae</taxon>
        <taxon>Aureobasidium</taxon>
    </lineage>
</organism>
<dbReference type="RefSeq" id="XP_013348252.1">
    <property type="nucleotide sequence ID" value="XM_013492798.1"/>
</dbReference>
<feature type="compositionally biased region" description="Basic residues" evidence="2">
    <location>
        <begin position="21"/>
        <end position="36"/>
    </location>
</feature>
<feature type="compositionally biased region" description="Polar residues" evidence="2">
    <location>
        <begin position="1"/>
        <end position="10"/>
    </location>
</feature>
<evidence type="ECO:0000256" key="1">
    <source>
        <dbReference type="PROSITE-ProRule" id="PRU00103"/>
    </source>
</evidence>
<feature type="compositionally biased region" description="Low complexity" evidence="2">
    <location>
        <begin position="11"/>
        <end position="20"/>
    </location>
</feature>
<dbReference type="PROSITE" id="PS50077">
    <property type="entry name" value="HEAT_REPEAT"/>
    <property type="match status" value="1"/>
</dbReference>